<dbReference type="PROSITE" id="PS51257">
    <property type="entry name" value="PROKAR_LIPOPROTEIN"/>
    <property type="match status" value="1"/>
</dbReference>
<sequence length="438" mass="47813">MKVELWMAGALLCTAAACSHEGNAGRIWLTDGLAAAVPWANGAVPLRNENGALVTPNEPVYPPIGAGTPDPGSRVVDCSGLSGIELSPFWIETFEADPSLPNAVGVAEGWSAYDDETYGAFRVPGDAAWYPGLFGRYKEKWGLAADRITNGPSCDGQPNGWALHFRGGRFNYFGAGLEHPLAAIVPCPSGSDVCPQPPVPGATLDPVGLPLTRPDGHDFEQPEPHRYWDLSRYDGVTFWARRGPDSQPGVLVALHDKHTSDALNREHQTFCRRIKACRPKCQNGLPCTVENPDAPVPTHRCFDPAVGMAPIAEPALLEELYPVCGPSACRSPDYYYDRDLDGTECKAYDFSGAQAGYYCYGSEAPPAEEERCGDGWVASIRLTTDWQLFVIPFSEFRQVGFAKHAPFLDLRSINMLALQLPVGFADVYIDNVTFYRRR</sequence>
<gene>
    <name evidence="1" type="ORF">POL67_04805</name>
</gene>
<protein>
    <submittedName>
        <fullName evidence="1">Uncharacterized protein</fullName>
    </submittedName>
</protein>
<name>A0ABT5EH35_9BACT</name>
<dbReference type="RefSeq" id="WP_271915856.1">
    <property type="nucleotide sequence ID" value="NZ_JAQNDO010000001.1"/>
</dbReference>
<proteinExistence type="predicted"/>
<dbReference type="InterPro" id="IPR008979">
    <property type="entry name" value="Galactose-bd-like_sf"/>
</dbReference>
<dbReference type="EMBL" id="JAQNDO010000001">
    <property type="protein sequence ID" value="MDC0740654.1"/>
    <property type="molecule type" value="Genomic_DNA"/>
</dbReference>
<accession>A0ABT5EH35</accession>
<keyword evidence="2" id="KW-1185">Reference proteome</keyword>
<dbReference type="SUPFAM" id="SSF49785">
    <property type="entry name" value="Galactose-binding domain-like"/>
    <property type="match status" value="1"/>
</dbReference>
<comment type="caution">
    <text evidence="1">The sequence shown here is derived from an EMBL/GenBank/DDBJ whole genome shotgun (WGS) entry which is preliminary data.</text>
</comment>
<reference evidence="1 2" key="1">
    <citation type="submission" date="2022-11" db="EMBL/GenBank/DDBJ databases">
        <title>Minimal conservation of predation-associated metabolite biosynthetic gene clusters underscores biosynthetic potential of Myxococcota including descriptions for ten novel species: Archangium lansinium sp. nov., Myxococcus landrumus sp. nov., Nannocystis bai.</title>
        <authorList>
            <person name="Ahearne A."/>
            <person name="Stevens C."/>
            <person name="Dowd S."/>
        </authorList>
    </citation>
    <scope>NUCLEOTIDE SEQUENCE [LARGE SCALE GENOMIC DNA]</scope>
    <source>
        <strain evidence="1 2">RJM3</strain>
    </source>
</reference>
<evidence type="ECO:0000313" key="2">
    <source>
        <dbReference type="Proteomes" id="UP001221411"/>
    </source>
</evidence>
<organism evidence="1 2">
    <name type="scientific">Polyangium mundeleinium</name>
    <dbReference type="NCBI Taxonomy" id="2995306"/>
    <lineage>
        <taxon>Bacteria</taxon>
        <taxon>Pseudomonadati</taxon>
        <taxon>Myxococcota</taxon>
        <taxon>Polyangia</taxon>
        <taxon>Polyangiales</taxon>
        <taxon>Polyangiaceae</taxon>
        <taxon>Polyangium</taxon>
    </lineage>
</organism>
<dbReference type="Proteomes" id="UP001221411">
    <property type="component" value="Unassembled WGS sequence"/>
</dbReference>
<evidence type="ECO:0000313" key="1">
    <source>
        <dbReference type="EMBL" id="MDC0740654.1"/>
    </source>
</evidence>